<accession>A0A813Y1T5</accession>
<reference evidence="2" key="1">
    <citation type="submission" date="2021-02" db="EMBL/GenBank/DDBJ databases">
        <authorList>
            <person name="Nowell W R."/>
        </authorList>
    </citation>
    <scope>NUCLEOTIDE SEQUENCE</scope>
    <source>
        <strain evidence="2">Ploen Becks lab</strain>
    </source>
</reference>
<evidence type="ECO:0000259" key="1">
    <source>
        <dbReference type="Pfam" id="PF05050"/>
    </source>
</evidence>
<dbReference type="OrthoDB" id="430136at2759"/>
<dbReference type="PANTHER" id="PTHR34203">
    <property type="entry name" value="METHYLTRANSFERASE, FKBM FAMILY PROTEIN"/>
    <property type="match status" value="1"/>
</dbReference>
<dbReference type="Proteomes" id="UP000663879">
    <property type="component" value="Unassembled WGS sequence"/>
</dbReference>
<dbReference type="NCBIfam" id="TIGR01444">
    <property type="entry name" value="fkbM_fam"/>
    <property type="match status" value="1"/>
</dbReference>
<organism evidence="2 3">
    <name type="scientific">Brachionus calyciflorus</name>
    <dbReference type="NCBI Taxonomy" id="104777"/>
    <lineage>
        <taxon>Eukaryota</taxon>
        <taxon>Metazoa</taxon>
        <taxon>Spiralia</taxon>
        <taxon>Gnathifera</taxon>
        <taxon>Rotifera</taxon>
        <taxon>Eurotatoria</taxon>
        <taxon>Monogononta</taxon>
        <taxon>Pseudotrocha</taxon>
        <taxon>Ploima</taxon>
        <taxon>Brachionidae</taxon>
        <taxon>Brachionus</taxon>
    </lineage>
</organism>
<comment type="caution">
    <text evidence="2">The sequence shown here is derived from an EMBL/GenBank/DDBJ whole genome shotgun (WGS) entry which is preliminary data.</text>
</comment>
<gene>
    <name evidence="2" type="ORF">OXX778_LOCUS10209</name>
</gene>
<keyword evidence="3" id="KW-1185">Reference proteome</keyword>
<sequence>MKNIKIKHLKIVIFFLIILFAFKNFTQTISNLPYLKNDSFTIPPEYNNDFSSILFDKPFESLINVINLSLPLEPTQLYSYIKCRKSKKILISTTLCIHDLNQDIHVSGSIWQNGIWESHIVKLYLNYLKENNDWMVFDIGAHIGVYTLLAAKLGKQVISVEPFYDNILRLHKGAKIESLTDRITLISNALSNRRNEIKRLTQENQNIGGQSLMIFKNEKLNELKKDKFLVKTIILDDLVEFIPRKSNGDKFKKAIFKIDIEGFEIYAFQNASKLFDSIDIRIVFMEWGNFPKLIDHYQLVEKMIDFFTKRNYSPSKKELPLKFWEYWTWDIMWIKN</sequence>
<dbReference type="AlphaFoldDB" id="A0A813Y1T5"/>
<dbReference type="SUPFAM" id="SSF53335">
    <property type="entry name" value="S-adenosyl-L-methionine-dependent methyltransferases"/>
    <property type="match status" value="1"/>
</dbReference>
<evidence type="ECO:0000313" key="3">
    <source>
        <dbReference type="Proteomes" id="UP000663879"/>
    </source>
</evidence>
<dbReference type="InterPro" id="IPR052514">
    <property type="entry name" value="SAM-dependent_MTase"/>
</dbReference>
<dbReference type="InterPro" id="IPR006342">
    <property type="entry name" value="FkbM_mtfrase"/>
</dbReference>
<dbReference type="EMBL" id="CAJNOC010001592">
    <property type="protein sequence ID" value="CAF0876752.1"/>
    <property type="molecule type" value="Genomic_DNA"/>
</dbReference>
<feature type="domain" description="Methyltransferase FkbM" evidence="1">
    <location>
        <begin position="138"/>
        <end position="313"/>
    </location>
</feature>
<dbReference type="PANTHER" id="PTHR34203:SF15">
    <property type="entry name" value="SLL1173 PROTEIN"/>
    <property type="match status" value="1"/>
</dbReference>
<proteinExistence type="predicted"/>
<dbReference type="Gene3D" id="3.40.50.150">
    <property type="entry name" value="Vaccinia Virus protein VP39"/>
    <property type="match status" value="1"/>
</dbReference>
<name>A0A813Y1T5_9BILA</name>
<dbReference type="InterPro" id="IPR029063">
    <property type="entry name" value="SAM-dependent_MTases_sf"/>
</dbReference>
<dbReference type="Pfam" id="PF05050">
    <property type="entry name" value="Methyltransf_21"/>
    <property type="match status" value="1"/>
</dbReference>
<protein>
    <recommendedName>
        <fullName evidence="1">Methyltransferase FkbM domain-containing protein</fullName>
    </recommendedName>
</protein>
<evidence type="ECO:0000313" key="2">
    <source>
        <dbReference type="EMBL" id="CAF0876752.1"/>
    </source>
</evidence>